<dbReference type="AlphaFoldDB" id="A0A1M5T937"/>
<sequence length="410" mass="46842">MKKNFILDTNVLIHDPQSIYAFQDNNVIIPLPVLEELDKLKKHSGSLGKYAREVIRELDSLRQHGKLSKGIKLKNGGTLKVLTLERNIPEKVDFLFEKYVDNWILVYTLHIMKNSKIPTFLVSKDINLRVKADALGIPSQDYLTDRSNLSNLNPGYFETSNIEHIDKKSLYPNVYLIDNNKYYRFDGENIFEIHKDIVVWKIKPRNKEQFFAMDAMLNDDIKLVSLIGMAGTGKTFISLACALQKTVIERKYEKIIVAKPLVALGGKDIGYLPGSFEEKMRPWMSPIYDNLEYLFKLSNINMKEFMKKDIIEIEALTYIRGRSIPNQFIIIDEAQNLTPHEIKTILTRAGENTKVVLLGDPYQIDTPYLDKDSNGLVYAATKFLNSKLSAHVVLVKGERSPLATEAANLL</sequence>
<evidence type="ECO:0000313" key="5">
    <source>
        <dbReference type="EMBL" id="SHH47231.1"/>
    </source>
</evidence>
<dbReference type="EMBL" id="FQXN01000004">
    <property type="protein sequence ID" value="SHH47231.1"/>
    <property type="molecule type" value="Genomic_DNA"/>
</dbReference>
<dbReference type="GO" id="GO:0005829">
    <property type="term" value="C:cytosol"/>
    <property type="evidence" value="ECO:0007669"/>
    <property type="project" value="TreeGrafter"/>
</dbReference>
<dbReference type="SUPFAM" id="SSF52540">
    <property type="entry name" value="P-loop containing nucleoside triphosphate hydrolases"/>
    <property type="match status" value="1"/>
</dbReference>
<dbReference type="GO" id="GO:0005524">
    <property type="term" value="F:ATP binding"/>
    <property type="evidence" value="ECO:0007669"/>
    <property type="project" value="UniProtKB-KW"/>
</dbReference>
<feature type="domain" description="PIN" evidence="4">
    <location>
        <begin position="3"/>
        <end position="130"/>
    </location>
</feature>
<evidence type="ECO:0000256" key="2">
    <source>
        <dbReference type="ARBA" id="ARBA00022840"/>
    </source>
</evidence>
<dbReference type="STRING" id="1123380.SAMN02745199_1232"/>
<evidence type="ECO:0000256" key="3">
    <source>
        <dbReference type="ARBA" id="ARBA00046345"/>
    </source>
</evidence>
<evidence type="ECO:0000313" key="6">
    <source>
        <dbReference type="Proteomes" id="UP000242592"/>
    </source>
</evidence>
<dbReference type="Proteomes" id="UP000242592">
    <property type="component" value="Unassembled WGS sequence"/>
</dbReference>
<accession>A0A1M5T937</accession>
<evidence type="ECO:0000256" key="1">
    <source>
        <dbReference type="ARBA" id="ARBA00022741"/>
    </source>
</evidence>
<dbReference type="Gene3D" id="3.40.50.1010">
    <property type="entry name" value="5'-nuclease"/>
    <property type="match status" value="1"/>
</dbReference>
<dbReference type="SUPFAM" id="SSF88723">
    <property type="entry name" value="PIN domain-like"/>
    <property type="match status" value="1"/>
</dbReference>
<name>A0A1M5T937_9BACT</name>
<keyword evidence="2" id="KW-0067">ATP-binding</keyword>
<dbReference type="Pfam" id="PF13638">
    <property type="entry name" value="PIN_4"/>
    <property type="match status" value="1"/>
</dbReference>
<dbReference type="InterPro" id="IPR002716">
    <property type="entry name" value="PIN_dom"/>
</dbReference>
<reference evidence="6" key="1">
    <citation type="submission" date="2016-11" db="EMBL/GenBank/DDBJ databases">
        <authorList>
            <person name="Varghese N."/>
            <person name="Submissions S."/>
        </authorList>
    </citation>
    <scope>NUCLEOTIDE SEQUENCE [LARGE SCALE GENOMIC DNA]</scope>
    <source>
        <strain evidence="6">DSM 15807</strain>
    </source>
</reference>
<keyword evidence="6" id="KW-1185">Reference proteome</keyword>
<dbReference type="PANTHER" id="PTHR30473:SF2">
    <property type="entry name" value="PIN DOMAIN-CONTAINING PROTEIN"/>
    <property type="match status" value="1"/>
</dbReference>
<dbReference type="Gene3D" id="3.40.50.300">
    <property type="entry name" value="P-loop containing nucleotide triphosphate hydrolases"/>
    <property type="match status" value="1"/>
</dbReference>
<dbReference type="OrthoDB" id="9773137at2"/>
<organism evidence="5 6">
    <name type="scientific">Thermosipho atlanticus DSM 15807</name>
    <dbReference type="NCBI Taxonomy" id="1123380"/>
    <lineage>
        <taxon>Bacteria</taxon>
        <taxon>Thermotogati</taxon>
        <taxon>Thermotogota</taxon>
        <taxon>Thermotogae</taxon>
        <taxon>Thermotogales</taxon>
        <taxon>Fervidobacteriaceae</taxon>
        <taxon>Thermosipho</taxon>
    </lineage>
</organism>
<dbReference type="PANTHER" id="PTHR30473">
    <property type="entry name" value="PROTEIN PHOH"/>
    <property type="match status" value="1"/>
</dbReference>
<comment type="similarity">
    <text evidence="3">In the N-terminal section; belongs to the PINc/VapC protein family.</text>
</comment>
<dbReference type="RefSeq" id="WP_073073244.1">
    <property type="nucleotide sequence ID" value="NZ_FQXN01000004.1"/>
</dbReference>
<dbReference type="InterPro" id="IPR027417">
    <property type="entry name" value="P-loop_NTPase"/>
</dbReference>
<protein>
    <submittedName>
        <fullName evidence="5">PhoH-like ATPase</fullName>
    </submittedName>
</protein>
<dbReference type="Pfam" id="PF02562">
    <property type="entry name" value="PhoH"/>
    <property type="match status" value="1"/>
</dbReference>
<gene>
    <name evidence="5" type="ORF">SAMN02745199_1232</name>
</gene>
<keyword evidence="1" id="KW-0547">Nucleotide-binding</keyword>
<evidence type="ECO:0000259" key="4">
    <source>
        <dbReference type="SMART" id="SM00670"/>
    </source>
</evidence>
<dbReference type="InterPro" id="IPR029060">
    <property type="entry name" value="PIN-like_dom_sf"/>
</dbReference>
<dbReference type="SMART" id="SM00670">
    <property type="entry name" value="PINc"/>
    <property type="match status" value="1"/>
</dbReference>
<proteinExistence type="inferred from homology"/>
<dbReference type="InterPro" id="IPR051451">
    <property type="entry name" value="PhoH2-like"/>
</dbReference>
<dbReference type="FunFam" id="3.40.50.300:FF:000013">
    <property type="entry name" value="PhoH family ATPase"/>
    <property type="match status" value="1"/>
</dbReference>
<dbReference type="InterPro" id="IPR003714">
    <property type="entry name" value="PhoH"/>
</dbReference>
<dbReference type="CDD" id="cd09883">
    <property type="entry name" value="PIN_VapC_PhoHL-ATPase"/>
    <property type="match status" value="1"/>
</dbReference>